<dbReference type="Proteomes" id="UP000078240">
    <property type="component" value="Unassembled WGS sequence"/>
</dbReference>
<sequence length="333" mass="37997">MGDWDVSCAICGVIFIPEDVYIESEAELFSEGKSRESERDRSYSYDGSKVTKADCEWLSDNDALGLWPQHGQPEATNTFMTGRFEPGGYGSILLEARACYKLLGRVISGRINTTVDEENLYAAFVRLSDEYSTWHLDIDYGSPCPRDNRSWITYRGHELLVKNPIDTANISTHLVNQQFLPEVLASSSVLQDPFDRLPHEIRQHLLELLSNRDIAAVRTASYPMHATIPSKAVWKRLIAAHMPWLWEMDAVISRGAYRELNLSRTIRELENWTTFGDDKTDTFALALANRRRIWSICEIIADEYDKVTDECKVATTKEWVDMGDGSFELQIKP</sequence>
<organism evidence="2 3">
    <name type="scientific">Purpureocillium lilacinum</name>
    <name type="common">Paecilomyces lilacinus</name>
    <dbReference type="NCBI Taxonomy" id="33203"/>
    <lineage>
        <taxon>Eukaryota</taxon>
        <taxon>Fungi</taxon>
        <taxon>Dikarya</taxon>
        <taxon>Ascomycota</taxon>
        <taxon>Pezizomycotina</taxon>
        <taxon>Sordariomycetes</taxon>
        <taxon>Hypocreomycetidae</taxon>
        <taxon>Hypocreales</taxon>
        <taxon>Ophiocordycipitaceae</taxon>
        <taxon>Purpureocillium</taxon>
    </lineage>
</organism>
<gene>
    <name evidence="2" type="ORF">VFPBJ_09653</name>
</gene>
<comment type="caution">
    <text evidence="2">The sequence shown here is derived from an EMBL/GenBank/DDBJ whole genome shotgun (WGS) entry which is preliminary data.</text>
</comment>
<evidence type="ECO:0000313" key="2">
    <source>
        <dbReference type="EMBL" id="OAQ75680.1"/>
    </source>
</evidence>
<dbReference type="SUPFAM" id="SSF81383">
    <property type="entry name" value="F-box domain"/>
    <property type="match status" value="1"/>
</dbReference>
<name>A0A179GDX5_PURLI</name>
<accession>A0A179GDX5</accession>
<dbReference type="InterPro" id="IPR036047">
    <property type="entry name" value="F-box-like_dom_sf"/>
</dbReference>
<reference evidence="2 3" key="1">
    <citation type="submission" date="2016-01" db="EMBL/GenBank/DDBJ databases">
        <title>Biosynthesis of antibiotic leucinostatins and their inhibition on Phytophthora in bio-control Purpureocillium lilacinum.</title>
        <authorList>
            <person name="Wang G."/>
            <person name="Liu Z."/>
            <person name="Lin R."/>
            <person name="Li E."/>
            <person name="Mao Z."/>
            <person name="Ling J."/>
            <person name="Yin W."/>
            <person name="Xie B."/>
        </authorList>
    </citation>
    <scope>NUCLEOTIDE SEQUENCE [LARGE SCALE GENOMIC DNA]</scope>
    <source>
        <strain evidence="2">PLBJ-1</strain>
    </source>
</reference>
<dbReference type="InterPro" id="IPR001810">
    <property type="entry name" value="F-box_dom"/>
</dbReference>
<dbReference type="EMBL" id="LSBH01000008">
    <property type="protein sequence ID" value="OAQ75680.1"/>
    <property type="molecule type" value="Genomic_DNA"/>
</dbReference>
<feature type="domain" description="F-box" evidence="1">
    <location>
        <begin position="191"/>
        <end position="237"/>
    </location>
</feature>
<dbReference type="AlphaFoldDB" id="A0A179GDX5"/>
<protein>
    <recommendedName>
        <fullName evidence="1">F-box domain-containing protein</fullName>
    </recommendedName>
</protein>
<dbReference type="PROSITE" id="PS50181">
    <property type="entry name" value="FBOX"/>
    <property type="match status" value="1"/>
</dbReference>
<evidence type="ECO:0000259" key="1">
    <source>
        <dbReference type="PROSITE" id="PS50181"/>
    </source>
</evidence>
<evidence type="ECO:0000313" key="3">
    <source>
        <dbReference type="Proteomes" id="UP000078240"/>
    </source>
</evidence>
<proteinExistence type="predicted"/>